<dbReference type="RefSeq" id="WP_312747084.1">
    <property type="nucleotide sequence ID" value="NZ_CP116968.1"/>
</dbReference>
<dbReference type="Proteomes" id="UP001302494">
    <property type="component" value="Chromosome"/>
</dbReference>
<evidence type="ECO:0000313" key="2">
    <source>
        <dbReference type="Proteomes" id="UP001302494"/>
    </source>
</evidence>
<accession>A0AA96K3X4</accession>
<sequence>MLKILVLQSLSYLTDDQTEDQICHGSAAIVLSVTFWKHSYSIPRVVGPMRTGRSKSEDP</sequence>
<keyword evidence="2" id="KW-1185">Reference proteome</keyword>
<reference evidence="1 2" key="1">
    <citation type="submission" date="2023-01" db="EMBL/GenBank/DDBJ databases">
        <title>Cultivation and genomic characterization of new, ubiquitous marine nitrite-oxidizing bacteria from the Nitrospirales.</title>
        <authorList>
            <person name="Mueller A.J."/>
            <person name="Daebeler A."/>
            <person name="Herbold C.W."/>
            <person name="Kirkegaard R.H."/>
            <person name="Daims H."/>
        </authorList>
    </citation>
    <scope>NUCLEOTIDE SEQUENCE [LARGE SCALE GENOMIC DNA]</scope>
    <source>
        <strain evidence="1 2">DK</strain>
    </source>
</reference>
<evidence type="ECO:0000313" key="1">
    <source>
        <dbReference type="EMBL" id="WNM62939.1"/>
    </source>
</evidence>
<dbReference type="EMBL" id="CP116968">
    <property type="protein sequence ID" value="WNM62939.1"/>
    <property type="molecule type" value="Genomic_DNA"/>
</dbReference>
<proteinExistence type="predicted"/>
<gene>
    <name evidence="1" type="ORF">PQG83_04090</name>
</gene>
<name>A0AA96K3X4_9BACT</name>
<organism evidence="1 2">
    <name type="scientific">Candidatus Nitrospira neomarina</name>
    <dbReference type="NCBI Taxonomy" id="3020899"/>
    <lineage>
        <taxon>Bacteria</taxon>
        <taxon>Pseudomonadati</taxon>
        <taxon>Nitrospirota</taxon>
        <taxon>Nitrospiria</taxon>
        <taxon>Nitrospirales</taxon>
        <taxon>Nitrospiraceae</taxon>
        <taxon>Nitrospira</taxon>
    </lineage>
</organism>
<protein>
    <submittedName>
        <fullName evidence="1">Uncharacterized protein</fullName>
    </submittedName>
</protein>
<dbReference type="KEGG" id="nneo:PQG83_04090"/>
<dbReference type="AlphaFoldDB" id="A0AA96K3X4"/>